<dbReference type="SUPFAM" id="SSF47203">
    <property type="entry name" value="Acyl-CoA dehydrogenase C-terminal domain-like"/>
    <property type="match status" value="2"/>
</dbReference>
<dbReference type="InterPro" id="IPR002655">
    <property type="entry name" value="Acyl-CoA_oxidase_C"/>
</dbReference>
<sequence length="669" mass="73825">MANHQIQLMNEARARASFDSRELTHLIYGGAEAVQVRNVAFARMEKALHSSATNKLPAVLGEAGRSAQYMDGLQFGQAMLKERLVNGQSVFDFMTPRYYFANASPFGLHFLMFIPALKLLGSPEQLAHWVPLAESGKILGTYCQTELGHGTFLRGLETTAIFDKVADEFIIHSPTISSTKYWPGGLGYSSSHAIVMARLIISERDYGVHPFIAQLRSLEDYTPLPGVELGDIGLKLGHNSNDNGYAVFTHFRIPRTQLLMRNAQVLRDGTYIAGTNSKLMYGTMLFARRIIIDSVYFQLAQAATIAIRYSTVREQGNVAFDASESAEVPILMFKSQQYRLFTIMARSFALLFASKHAGALYEEMIAQQANGNNSMLPHVHATLAGLKAYATQTSADGAEDGRKCCGGHGYLAMSGFGNLVPTVTAMATLEGENYVMYQQVARFLVKCASSRREDLHDDLQYLLSPVKTSISAGADFLDPGIQSDVLLQRALCLVDEYAEALRVSQTRDRLSPAQAWNLHMMGLISAARAHIEYVVLDAFITAVRQVKAGPIHNVLQRVCSLFALSCIESPQGLGFVGDRSLSEHHLRRVRTAVNVLLEEILPDAVALTDAWNFSDASLESALGCRDGDVYERMMRWTRQVPLNLAAAKTGGVFRPGFEQYIRPILKGKL</sequence>
<dbReference type="FunFam" id="1.20.140.10:FF:000015">
    <property type="entry name" value="Acyl-coenzyme A oxidase"/>
    <property type="match status" value="1"/>
</dbReference>
<name>A0AAD7JEZ8_9AGAR</name>
<dbReference type="GO" id="GO:0005504">
    <property type="term" value="F:fatty acid binding"/>
    <property type="evidence" value="ECO:0007669"/>
    <property type="project" value="TreeGrafter"/>
</dbReference>
<dbReference type="GO" id="GO:0003997">
    <property type="term" value="F:acyl-CoA oxidase activity"/>
    <property type="evidence" value="ECO:0007669"/>
    <property type="project" value="UniProtKB-EC"/>
</dbReference>
<gene>
    <name evidence="18" type="ORF">DFH07DRAFT_1021126</name>
</gene>
<dbReference type="FunFam" id="1.20.140.10:FF:000007">
    <property type="entry name" value="Acyl-coenzyme A oxidase"/>
    <property type="match status" value="1"/>
</dbReference>
<dbReference type="InterPro" id="IPR036250">
    <property type="entry name" value="AcylCo_DH-like_C"/>
</dbReference>
<feature type="domain" description="Acyl-coenzyme A oxidase N-terminal" evidence="16">
    <location>
        <begin position="19"/>
        <end position="138"/>
    </location>
</feature>
<evidence type="ECO:0000256" key="12">
    <source>
        <dbReference type="PIRNR" id="PIRNR000168"/>
    </source>
</evidence>
<dbReference type="InterPro" id="IPR055060">
    <property type="entry name" value="ACOX_C_alpha1"/>
</dbReference>
<comment type="catalytic activity">
    <reaction evidence="1">
        <text>a 2,3-saturated acyl-CoA + O2 = a (2E)-enoyl-CoA + H2O2</text>
        <dbReference type="Rhea" id="RHEA:38959"/>
        <dbReference type="ChEBI" id="CHEBI:15379"/>
        <dbReference type="ChEBI" id="CHEBI:16240"/>
        <dbReference type="ChEBI" id="CHEBI:58856"/>
        <dbReference type="ChEBI" id="CHEBI:65111"/>
        <dbReference type="EC" id="1.3.3.6"/>
    </reaction>
</comment>
<dbReference type="PIRSF" id="PIRSF000168">
    <property type="entry name" value="Acyl-CoA_oxidase"/>
    <property type="match status" value="1"/>
</dbReference>
<dbReference type="InterPro" id="IPR012258">
    <property type="entry name" value="Acyl-CoA_oxidase"/>
</dbReference>
<dbReference type="GO" id="GO:0055088">
    <property type="term" value="P:lipid homeostasis"/>
    <property type="evidence" value="ECO:0007669"/>
    <property type="project" value="TreeGrafter"/>
</dbReference>
<evidence type="ECO:0000313" key="18">
    <source>
        <dbReference type="EMBL" id="KAJ7761256.1"/>
    </source>
</evidence>
<dbReference type="EMBL" id="JARJLG010000046">
    <property type="protein sequence ID" value="KAJ7761256.1"/>
    <property type="molecule type" value="Genomic_DNA"/>
</dbReference>
<keyword evidence="19" id="KW-1185">Reference proteome</keyword>
<dbReference type="GO" id="GO:0033540">
    <property type="term" value="P:fatty acid beta-oxidation using acyl-CoA oxidase"/>
    <property type="evidence" value="ECO:0007669"/>
    <property type="project" value="TreeGrafter"/>
</dbReference>
<evidence type="ECO:0000256" key="10">
    <source>
        <dbReference type="ARBA" id="ARBA00023098"/>
    </source>
</evidence>
<keyword evidence="10" id="KW-0443">Lipid metabolism</keyword>
<keyword evidence="7 12" id="KW-0274">FAD</keyword>
<evidence type="ECO:0000259" key="16">
    <source>
        <dbReference type="Pfam" id="PF14749"/>
    </source>
</evidence>
<evidence type="ECO:0000256" key="2">
    <source>
        <dbReference type="ARBA" id="ARBA00001974"/>
    </source>
</evidence>
<feature type="binding site" evidence="14">
    <location>
        <position position="145"/>
    </location>
    <ligand>
        <name>FAD</name>
        <dbReference type="ChEBI" id="CHEBI:57692"/>
    </ligand>
</feature>
<dbReference type="PANTHER" id="PTHR10909:SF250">
    <property type="entry name" value="PEROXISOMAL ACYL-COENZYME A OXIDASE 1"/>
    <property type="match status" value="1"/>
</dbReference>
<keyword evidence="11" id="KW-0576">Peroxisome</keyword>
<evidence type="ECO:0000259" key="15">
    <source>
        <dbReference type="Pfam" id="PF01756"/>
    </source>
</evidence>
<dbReference type="Pfam" id="PF22924">
    <property type="entry name" value="ACOX_C_alpha1"/>
    <property type="match status" value="1"/>
</dbReference>
<evidence type="ECO:0000313" key="19">
    <source>
        <dbReference type="Proteomes" id="UP001215280"/>
    </source>
</evidence>
<comment type="caution">
    <text evidence="18">The sequence shown here is derived from an EMBL/GenBank/DDBJ whole genome shotgun (WGS) entry which is preliminary data.</text>
</comment>
<comment type="subcellular location">
    <subcellularLocation>
        <location evidence="3">Peroxisome</location>
    </subcellularLocation>
</comment>
<evidence type="ECO:0000256" key="6">
    <source>
        <dbReference type="ARBA" id="ARBA00022630"/>
    </source>
</evidence>
<evidence type="ECO:0000256" key="1">
    <source>
        <dbReference type="ARBA" id="ARBA00001201"/>
    </source>
</evidence>
<dbReference type="InterPro" id="IPR046373">
    <property type="entry name" value="Acyl-CoA_Oxase/DH_mid-dom_sf"/>
</dbReference>
<reference evidence="18" key="1">
    <citation type="submission" date="2023-03" db="EMBL/GenBank/DDBJ databases">
        <title>Massive genome expansion in bonnet fungi (Mycena s.s.) driven by repeated elements and novel gene families across ecological guilds.</title>
        <authorList>
            <consortium name="Lawrence Berkeley National Laboratory"/>
            <person name="Harder C.B."/>
            <person name="Miyauchi S."/>
            <person name="Viragh M."/>
            <person name="Kuo A."/>
            <person name="Thoen E."/>
            <person name="Andreopoulos B."/>
            <person name="Lu D."/>
            <person name="Skrede I."/>
            <person name="Drula E."/>
            <person name="Henrissat B."/>
            <person name="Morin E."/>
            <person name="Kohler A."/>
            <person name="Barry K."/>
            <person name="LaButti K."/>
            <person name="Morin E."/>
            <person name="Salamov A."/>
            <person name="Lipzen A."/>
            <person name="Mereny Z."/>
            <person name="Hegedus B."/>
            <person name="Baldrian P."/>
            <person name="Stursova M."/>
            <person name="Weitz H."/>
            <person name="Taylor A."/>
            <person name="Grigoriev I.V."/>
            <person name="Nagy L.G."/>
            <person name="Martin F."/>
            <person name="Kauserud H."/>
        </authorList>
    </citation>
    <scope>NUCLEOTIDE SEQUENCE</scope>
    <source>
        <strain evidence="18">CBHHK188m</strain>
    </source>
</reference>
<dbReference type="AlphaFoldDB" id="A0AAD7JEZ8"/>
<protein>
    <recommendedName>
        <fullName evidence="12">Acyl-coenzyme A oxidase</fullName>
    </recommendedName>
</protein>
<dbReference type="SUPFAM" id="SSF56645">
    <property type="entry name" value="Acyl-CoA dehydrogenase NM domain-like"/>
    <property type="match status" value="1"/>
</dbReference>
<evidence type="ECO:0000256" key="14">
    <source>
        <dbReference type="PIRSR" id="PIRSR000168-2"/>
    </source>
</evidence>
<keyword evidence="9" id="KW-0560">Oxidoreductase</keyword>
<evidence type="ECO:0000256" key="4">
    <source>
        <dbReference type="ARBA" id="ARBA00004846"/>
    </source>
</evidence>
<dbReference type="Gene3D" id="1.20.140.10">
    <property type="entry name" value="Butyryl-CoA Dehydrogenase, subunit A, domain 3"/>
    <property type="match status" value="2"/>
</dbReference>
<feature type="domain" description="Acyl-CoA oxidase C-terminal" evidence="15">
    <location>
        <begin position="486"/>
        <end position="666"/>
    </location>
</feature>
<feature type="binding site" evidence="14">
    <location>
        <position position="184"/>
    </location>
    <ligand>
        <name>FAD</name>
        <dbReference type="ChEBI" id="CHEBI:57692"/>
    </ligand>
</feature>
<evidence type="ECO:0000256" key="9">
    <source>
        <dbReference type="ARBA" id="ARBA00023002"/>
    </source>
</evidence>
<keyword evidence="6 12" id="KW-0285">Flavoprotein</keyword>
<evidence type="ECO:0000256" key="13">
    <source>
        <dbReference type="PIRSR" id="PIRSR000168-1"/>
    </source>
</evidence>
<dbReference type="Gene3D" id="1.10.540.10">
    <property type="entry name" value="Acyl-CoA dehydrogenase/oxidase, N-terminal domain"/>
    <property type="match status" value="1"/>
</dbReference>
<evidence type="ECO:0000256" key="11">
    <source>
        <dbReference type="ARBA" id="ARBA00023140"/>
    </source>
</evidence>
<dbReference type="Pfam" id="PF01756">
    <property type="entry name" value="ACOX"/>
    <property type="match status" value="1"/>
</dbReference>
<dbReference type="InterPro" id="IPR009100">
    <property type="entry name" value="AcylCoA_DH/oxidase_NM_dom_sf"/>
</dbReference>
<dbReference type="Proteomes" id="UP001215280">
    <property type="component" value="Unassembled WGS sequence"/>
</dbReference>
<evidence type="ECO:0000256" key="5">
    <source>
        <dbReference type="ARBA" id="ARBA00006288"/>
    </source>
</evidence>
<organism evidence="18 19">
    <name type="scientific">Mycena maculata</name>
    <dbReference type="NCBI Taxonomy" id="230809"/>
    <lineage>
        <taxon>Eukaryota</taxon>
        <taxon>Fungi</taxon>
        <taxon>Dikarya</taxon>
        <taxon>Basidiomycota</taxon>
        <taxon>Agaricomycotina</taxon>
        <taxon>Agaricomycetes</taxon>
        <taxon>Agaricomycetidae</taxon>
        <taxon>Agaricales</taxon>
        <taxon>Marasmiineae</taxon>
        <taxon>Mycenaceae</taxon>
        <taxon>Mycena</taxon>
    </lineage>
</organism>
<evidence type="ECO:0000256" key="3">
    <source>
        <dbReference type="ARBA" id="ARBA00004275"/>
    </source>
</evidence>
<dbReference type="GO" id="GO:0005777">
    <property type="term" value="C:peroxisome"/>
    <property type="evidence" value="ECO:0007669"/>
    <property type="project" value="UniProtKB-SubCell"/>
</dbReference>
<dbReference type="Gene3D" id="2.40.110.10">
    <property type="entry name" value="Butyryl-CoA Dehydrogenase, subunit A, domain 2"/>
    <property type="match status" value="1"/>
</dbReference>
<accession>A0AAD7JEZ8</accession>
<proteinExistence type="inferred from homology"/>
<dbReference type="GO" id="GO:0071949">
    <property type="term" value="F:FAD binding"/>
    <property type="evidence" value="ECO:0007669"/>
    <property type="project" value="InterPro"/>
</dbReference>
<evidence type="ECO:0000256" key="7">
    <source>
        <dbReference type="ARBA" id="ARBA00022827"/>
    </source>
</evidence>
<comment type="similarity">
    <text evidence="5 12">Belongs to the acyl-CoA oxidase family.</text>
</comment>
<evidence type="ECO:0000259" key="17">
    <source>
        <dbReference type="Pfam" id="PF22924"/>
    </source>
</evidence>
<dbReference type="InterPro" id="IPR029320">
    <property type="entry name" value="Acyl-CoA_ox_N"/>
</dbReference>
<feature type="domain" description="Acyl-CoA oxidase C-alpha1" evidence="17">
    <location>
        <begin position="281"/>
        <end position="445"/>
    </location>
</feature>
<dbReference type="Pfam" id="PF14749">
    <property type="entry name" value="Acyl-CoA_ox_N"/>
    <property type="match status" value="1"/>
</dbReference>
<evidence type="ECO:0000256" key="8">
    <source>
        <dbReference type="ARBA" id="ARBA00022832"/>
    </source>
</evidence>
<keyword evidence="8" id="KW-0276">Fatty acid metabolism</keyword>
<comment type="pathway">
    <text evidence="4">Lipid metabolism; peroxisomal fatty acid beta-oxidation.</text>
</comment>
<comment type="cofactor">
    <cofactor evidence="2">
        <name>FAD</name>
        <dbReference type="ChEBI" id="CHEBI:57692"/>
    </cofactor>
</comment>
<dbReference type="PANTHER" id="PTHR10909">
    <property type="entry name" value="ELECTRON TRANSPORT OXIDOREDUCTASE"/>
    <property type="match status" value="1"/>
</dbReference>
<dbReference type="FunFam" id="2.40.110.10:FF:000003">
    <property type="entry name" value="Acyl-coenzyme A oxidase"/>
    <property type="match status" value="1"/>
</dbReference>
<dbReference type="InterPro" id="IPR037069">
    <property type="entry name" value="AcylCoA_DH/ox_N_sf"/>
</dbReference>
<feature type="active site" description="Proton acceptor" evidence="13">
    <location>
        <position position="430"/>
    </location>
</feature>